<name>A0ABS0CJW3_9NOCA</name>
<dbReference type="Proteomes" id="UP000807309">
    <property type="component" value="Unassembled WGS sequence"/>
</dbReference>
<reference evidence="1 2" key="1">
    <citation type="submission" date="2020-10" db="EMBL/GenBank/DDBJ databases">
        <title>Identification of Nocardia species via Next-generation sequencing and recognition of intraspecies genetic diversity.</title>
        <authorList>
            <person name="Li P."/>
            <person name="Li P."/>
            <person name="Lu B."/>
        </authorList>
    </citation>
    <scope>NUCLEOTIDE SEQUENCE [LARGE SCALE GENOMIC DNA]</scope>
    <source>
        <strain evidence="1 2">N-11</strain>
    </source>
</reference>
<proteinExistence type="predicted"/>
<evidence type="ECO:0000313" key="1">
    <source>
        <dbReference type="EMBL" id="MBF6228854.1"/>
    </source>
</evidence>
<organism evidence="1 2">
    <name type="scientific">Nocardia abscessus</name>
    <dbReference type="NCBI Taxonomy" id="120957"/>
    <lineage>
        <taxon>Bacteria</taxon>
        <taxon>Bacillati</taxon>
        <taxon>Actinomycetota</taxon>
        <taxon>Actinomycetes</taxon>
        <taxon>Mycobacteriales</taxon>
        <taxon>Nocardiaceae</taxon>
        <taxon>Nocardia</taxon>
    </lineage>
</organism>
<protein>
    <submittedName>
        <fullName evidence="1">Uncharacterized protein</fullName>
    </submittedName>
</protein>
<accession>A0ABS0CJW3</accession>
<dbReference type="EMBL" id="JADLRE010000026">
    <property type="protein sequence ID" value="MBF6228854.1"/>
    <property type="molecule type" value="Genomic_DNA"/>
</dbReference>
<dbReference type="RefSeq" id="WP_195035734.1">
    <property type="nucleotide sequence ID" value="NZ_JADLRE010000026.1"/>
</dbReference>
<keyword evidence="2" id="KW-1185">Reference proteome</keyword>
<evidence type="ECO:0000313" key="2">
    <source>
        <dbReference type="Proteomes" id="UP000807309"/>
    </source>
</evidence>
<gene>
    <name evidence="1" type="ORF">IU470_27645</name>
</gene>
<sequence length="162" mass="17855">MGGRHRKDRVWSGIDSAAVAGVTAAAHGDPESPIARGGFAARALAAQPEVPGWIMWVYEHAGEQLARLEYQIHYPLDYGGPDGRTSEEWLITQRAYVAERSARAVERARRFHADSPGILYAHGPALPDDEEFYDALDSGREWTGHWYSRDAVEAWGLVGVPA</sequence>
<comment type="caution">
    <text evidence="1">The sequence shown here is derived from an EMBL/GenBank/DDBJ whole genome shotgun (WGS) entry which is preliminary data.</text>
</comment>